<gene>
    <name evidence="7" type="primary">flgK</name>
    <name evidence="9" type="ORF">CCS41_09290</name>
</gene>
<dbReference type="Pfam" id="PF22638">
    <property type="entry name" value="FlgK_D1"/>
    <property type="match status" value="1"/>
</dbReference>
<evidence type="ECO:0000256" key="1">
    <source>
        <dbReference type="ARBA" id="ARBA00004365"/>
    </source>
</evidence>
<evidence type="ECO:0000256" key="4">
    <source>
        <dbReference type="ARBA" id="ARBA00016244"/>
    </source>
</evidence>
<dbReference type="OrthoDB" id="9802553at2"/>
<dbReference type="GO" id="GO:0005198">
    <property type="term" value="F:structural molecule activity"/>
    <property type="evidence" value="ECO:0007669"/>
    <property type="project" value="UniProtKB-UniRule"/>
</dbReference>
<evidence type="ECO:0000256" key="3">
    <source>
        <dbReference type="ARBA" id="ARBA00009677"/>
    </source>
</evidence>
<evidence type="ECO:0000256" key="6">
    <source>
        <dbReference type="ARBA" id="ARBA00023143"/>
    </source>
</evidence>
<dbReference type="PANTHER" id="PTHR30033:SF1">
    <property type="entry name" value="FLAGELLAR HOOK-ASSOCIATED PROTEIN 1"/>
    <property type="match status" value="1"/>
</dbReference>
<sequence>MSLIEIASSGARAMKAHLDAVMMNMANQENRDYSRQQIETSSLGPGTNSGIRAGDGVSIDGIRRICDQFLVSKEWQAGSEESYDREAMQYLQTLEEIFSESSTQSKNSLPARLDAFFNSLINSEEQPDSSINRAEIINQAKVLASRLNYFNQEINNQKAGLANDRKNIVATINNLSTNIASYNQKIIELESTGGNSNTLRDQRDKSVRELSALIEVRVNNANNGSYDISLQNGHPLVTGNTAGEMALTTLPGGGQQIQLKYPGSTSTVNPSCGGQLGAMNDIESNTLMPLQENIQNIAQTIEQKFNAQLQAGYDLNSNQGKPLFHFDSNNPSRILQITDIKAEELGLSATTGTVSDNGNLKKLIALKNEKFPALGNITIKEAADSTINDLARKSANYKSQFEISREELNRANRERISANGVDENQEGPHLVEYQNLYNANLKMIMIAGQLFSSVLEIF</sequence>
<name>A0A2U8I9C0_9GAMM</name>
<reference evidence="9 10" key="1">
    <citation type="submission" date="2017-05" db="EMBL/GenBank/DDBJ databases">
        <title>Genome sequence of Candidatus Fukatsuia symbiotica and Candidatus Hamiltonella defensa from Acyrthosiphon pisum strain 5D.</title>
        <authorList>
            <person name="Patel V.A."/>
            <person name="Chevignon G."/>
            <person name="Russell J.A."/>
            <person name="Oliver K.M."/>
        </authorList>
    </citation>
    <scope>NUCLEOTIDE SEQUENCE [LARGE SCALE GENOMIC DNA]</scope>
    <source>
        <strain evidence="9 10">5D</strain>
    </source>
</reference>
<organism evidence="9 10">
    <name type="scientific">Candidatus Fukatsuia symbiotica</name>
    <dbReference type="NCBI Taxonomy" id="1878942"/>
    <lineage>
        <taxon>Bacteria</taxon>
        <taxon>Pseudomonadati</taxon>
        <taxon>Pseudomonadota</taxon>
        <taxon>Gammaproteobacteria</taxon>
        <taxon>Enterobacterales</taxon>
        <taxon>Yersiniaceae</taxon>
        <taxon>Candidatus Fukatsuia</taxon>
    </lineage>
</organism>
<evidence type="ECO:0000313" key="10">
    <source>
        <dbReference type="Proteomes" id="UP000261875"/>
    </source>
</evidence>
<accession>A0A2U8I9C0</accession>
<dbReference type="SUPFAM" id="SSF64518">
    <property type="entry name" value="Phase 1 flagellin"/>
    <property type="match status" value="1"/>
</dbReference>
<dbReference type="KEGG" id="fsm:CCS41_09290"/>
<dbReference type="GO" id="GO:0009424">
    <property type="term" value="C:bacterial-type flagellum hook"/>
    <property type="evidence" value="ECO:0007669"/>
    <property type="project" value="UniProtKB-UniRule"/>
</dbReference>
<keyword evidence="5 7" id="KW-0964">Secreted</keyword>
<dbReference type="STRING" id="1878942.GCA_900128755_01421"/>
<dbReference type="GO" id="GO:0005576">
    <property type="term" value="C:extracellular region"/>
    <property type="evidence" value="ECO:0007669"/>
    <property type="project" value="UniProtKB-SubCell"/>
</dbReference>
<proteinExistence type="inferred from homology"/>
<dbReference type="AlphaFoldDB" id="A0A2U8I9C0"/>
<keyword evidence="10" id="KW-1185">Reference proteome</keyword>
<evidence type="ECO:0000256" key="2">
    <source>
        <dbReference type="ARBA" id="ARBA00004613"/>
    </source>
</evidence>
<dbReference type="Proteomes" id="UP000261875">
    <property type="component" value="Chromosome"/>
</dbReference>
<dbReference type="GO" id="GO:0044780">
    <property type="term" value="P:bacterial-type flagellum assembly"/>
    <property type="evidence" value="ECO:0007669"/>
    <property type="project" value="InterPro"/>
</dbReference>
<dbReference type="EMBL" id="CP021659">
    <property type="protein sequence ID" value="AWK14624.1"/>
    <property type="molecule type" value="Genomic_DNA"/>
</dbReference>
<keyword evidence="9" id="KW-0282">Flagellum</keyword>
<keyword evidence="6 7" id="KW-0975">Bacterial flagellum</keyword>
<dbReference type="RefSeq" id="WP_072550122.1">
    <property type="nucleotide sequence ID" value="NZ_CP021659.1"/>
</dbReference>
<protein>
    <recommendedName>
        <fullName evidence="4 7">Flagellar hook-associated protein 1</fullName>
        <shortName evidence="7">HAP1</shortName>
    </recommendedName>
</protein>
<dbReference type="PRINTS" id="PR01005">
    <property type="entry name" value="FLGHOOKAP1"/>
</dbReference>
<dbReference type="InterPro" id="IPR002371">
    <property type="entry name" value="FlgK"/>
</dbReference>
<dbReference type="PANTHER" id="PTHR30033">
    <property type="entry name" value="FLAGELLAR HOOK-ASSOCIATED PROTEIN 1"/>
    <property type="match status" value="1"/>
</dbReference>
<evidence type="ECO:0000259" key="8">
    <source>
        <dbReference type="Pfam" id="PF22638"/>
    </source>
</evidence>
<evidence type="ECO:0000256" key="7">
    <source>
        <dbReference type="RuleBase" id="RU362065"/>
    </source>
</evidence>
<keyword evidence="9" id="KW-0966">Cell projection</keyword>
<dbReference type="InterPro" id="IPR053927">
    <property type="entry name" value="FlgK_helical"/>
</dbReference>
<evidence type="ECO:0000313" key="9">
    <source>
        <dbReference type="EMBL" id="AWK14624.1"/>
    </source>
</evidence>
<dbReference type="NCBIfam" id="TIGR02492">
    <property type="entry name" value="flgK_ends"/>
    <property type="match status" value="1"/>
</dbReference>
<comment type="subcellular location">
    <subcellularLocation>
        <location evidence="1 7">Bacterial flagellum</location>
    </subcellularLocation>
    <subcellularLocation>
        <location evidence="2 7">Secreted</location>
    </subcellularLocation>
</comment>
<evidence type="ECO:0000256" key="5">
    <source>
        <dbReference type="ARBA" id="ARBA00022525"/>
    </source>
</evidence>
<comment type="similarity">
    <text evidence="3 7">Belongs to the flagella basal body rod proteins family.</text>
</comment>
<keyword evidence="9" id="KW-0969">Cilium</keyword>
<feature type="domain" description="Flagellar hook-associated protein FlgK helical" evidence="8">
    <location>
        <begin position="92"/>
        <end position="324"/>
    </location>
</feature>